<organism evidence="1 2">
    <name type="scientific">Sphingobacterium phlebotomi</name>
    <dbReference type="NCBI Taxonomy" id="2605433"/>
    <lineage>
        <taxon>Bacteria</taxon>
        <taxon>Pseudomonadati</taxon>
        <taxon>Bacteroidota</taxon>
        <taxon>Sphingobacteriia</taxon>
        <taxon>Sphingobacteriales</taxon>
        <taxon>Sphingobacteriaceae</taxon>
        <taxon>Sphingobacterium</taxon>
    </lineage>
</organism>
<gene>
    <name evidence="1" type="ORF">FXV77_13835</name>
</gene>
<dbReference type="AlphaFoldDB" id="A0A5D4H3D0"/>
<dbReference type="Gene3D" id="3.90.1150.30">
    <property type="match status" value="1"/>
</dbReference>
<keyword evidence="2" id="KW-1185">Reference proteome</keyword>
<reference evidence="1 2" key="1">
    <citation type="submission" date="2019-08" db="EMBL/GenBank/DDBJ databases">
        <title>Phlebobacter frassis gen. nov. sp. nov., a new member of family Sphingobacteriaceae isolated from sand fly rearing media.</title>
        <authorList>
            <person name="Kakumanu M.L."/>
            <person name="Marayati B.F."/>
            <person name="Wada-Katsumata A."/>
            <person name="Wasserberg G."/>
            <person name="Schal C."/>
            <person name="Apperson C.S."/>
            <person name="Ponnusamy L."/>
        </authorList>
    </citation>
    <scope>NUCLEOTIDE SEQUENCE [LARGE SCALE GENOMIC DNA]</scope>
    <source>
        <strain evidence="1 2">SSI9</strain>
    </source>
</reference>
<dbReference type="InterPro" id="IPR038056">
    <property type="entry name" value="YjbR-like_sf"/>
</dbReference>
<dbReference type="RefSeq" id="WP_148919826.1">
    <property type="nucleotide sequence ID" value="NZ_VTAV01000010.1"/>
</dbReference>
<dbReference type="GO" id="GO:0003677">
    <property type="term" value="F:DNA binding"/>
    <property type="evidence" value="ECO:0007669"/>
    <property type="project" value="UniProtKB-KW"/>
</dbReference>
<accession>A0A5D4H3D0</accession>
<dbReference type="Proteomes" id="UP000322362">
    <property type="component" value="Unassembled WGS sequence"/>
</dbReference>
<name>A0A5D4H3D0_9SPHI</name>
<protein>
    <submittedName>
        <fullName evidence="1">MmcQ/YjbR family DNA-binding protein</fullName>
    </submittedName>
</protein>
<dbReference type="PANTHER" id="PTHR35145">
    <property type="entry name" value="CYTOPLASMIC PROTEIN-RELATED"/>
    <property type="match status" value="1"/>
</dbReference>
<dbReference type="Pfam" id="PF04237">
    <property type="entry name" value="YjbR"/>
    <property type="match status" value="1"/>
</dbReference>
<dbReference type="InterPro" id="IPR007351">
    <property type="entry name" value="YjbR"/>
</dbReference>
<dbReference type="InterPro" id="IPR058532">
    <property type="entry name" value="YjbR/MT2646/Rv2570-like"/>
</dbReference>
<proteinExistence type="predicted"/>
<sequence length="120" mass="13853">MNIEDIREYCIAKPAVTEELPFGPDTLVFKVGGKVFLLVGLDQVESLSFNVKCDPDIAVELRLNYPETVIPGYHMNKKHWNTVYCNRQLPDERLRMFIDDSYALVYNSLSKAVRESIAYY</sequence>
<dbReference type="EMBL" id="VTAV01000010">
    <property type="protein sequence ID" value="TYR35024.1"/>
    <property type="molecule type" value="Genomic_DNA"/>
</dbReference>
<evidence type="ECO:0000313" key="1">
    <source>
        <dbReference type="EMBL" id="TYR35024.1"/>
    </source>
</evidence>
<evidence type="ECO:0000313" key="2">
    <source>
        <dbReference type="Proteomes" id="UP000322362"/>
    </source>
</evidence>
<comment type="caution">
    <text evidence="1">The sequence shown here is derived from an EMBL/GenBank/DDBJ whole genome shotgun (WGS) entry which is preliminary data.</text>
</comment>
<keyword evidence="1" id="KW-0238">DNA-binding</keyword>
<dbReference type="PANTHER" id="PTHR35145:SF1">
    <property type="entry name" value="CYTOPLASMIC PROTEIN"/>
    <property type="match status" value="1"/>
</dbReference>
<dbReference type="SUPFAM" id="SSF142906">
    <property type="entry name" value="YjbR-like"/>
    <property type="match status" value="1"/>
</dbReference>